<protein>
    <submittedName>
        <fullName evidence="2">Uncharacterized protein</fullName>
    </submittedName>
</protein>
<keyword evidence="1" id="KW-0812">Transmembrane</keyword>
<gene>
    <name evidence="2" type="ORF">EAS64_01610</name>
</gene>
<reference evidence="2 3" key="1">
    <citation type="submission" date="2018-11" db="EMBL/GenBank/DDBJ databases">
        <title>Trebonia kvetii gen.nov., sp.nov., a novel acidophilic actinobacterium, and proposal of the new actinobacterial family Treboniaceae fam. nov.</title>
        <authorList>
            <person name="Rapoport D."/>
            <person name="Sagova-Mareckova M."/>
            <person name="Sedlacek I."/>
            <person name="Provaznik J."/>
            <person name="Kralova S."/>
            <person name="Pavlinic D."/>
            <person name="Benes V."/>
            <person name="Kopecky J."/>
        </authorList>
    </citation>
    <scope>NUCLEOTIDE SEQUENCE [LARGE SCALE GENOMIC DNA]</scope>
    <source>
        <strain evidence="2 3">15Tr583</strain>
    </source>
</reference>
<keyword evidence="1" id="KW-0472">Membrane</keyword>
<accession>A0A6P2C742</accession>
<keyword evidence="3" id="KW-1185">Reference proteome</keyword>
<dbReference type="AlphaFoldDB" id="A0A6P2C742"/>
<keyword evidence="1" id="KW-1133">Transmembrane helix</keyword>
<evidence type="ECO:0000313" key="3">
    <source>
        <dbReference type="Proteomes" id="UP000460272"/>
    </source>
</evidence>
<dbReference type="Proteomes" id="UP000460272">
    <property type="component" value="Unassembled WGS sequence"/>
</dbReference>
<comment type="caution">
    <text evidence="2">The sequence shown here is derived from an EMBL/GenBank/DDBJ whole genome shotgun (WGS) entry which is preliminary data.</text>
</comment>
<evidence type="ECO:0000313" key="2">
    <source>
        <dbReference type="EMBL" id="TVZ06166.1"/>
    </source>
</evidence>
<proteinExistence type="predicted"/>
<name>A0A6P2C742_9ACTN</name>
<feature type="transmembrane region" description="Helical" evidence="1">
    <location>
        <begin position="26"/>
        <end position="44"/>
    </location>
</feature>
<organism evidence="2 3">
    <name type="scientific">Trebonia kvetii</name>
    <dbReference type="NCBI Taxonomy" id="2480626"/>
    <lineage>
        <taxon>Bacteria</taxon>
        <taxon>Bacillati</taxon>
        <taxon>Actinomycetota</taxon>
        <taxon>Actinomycetes</taxon>
        <taxon>Streptosporangiales</taxon>
        <taxon>Treboniaceae</taxon>
        <taxon>Trebonia</taxon>
    </lineage>
</organism>
<dbReference type="EMBL" id="RPFW01000001">
    <property type="protein sequence ID" value="TVZ06166.1"/>
    <property type="molecule type" value="Genomic_DNA"/>
</dbReference>
<sequence length="207" mass="21435">MTSPAQTRLPGAPLRPSGWATRRTPLWVFAALAVLAVGVLLVSLSHKPSDSQRAADLTGYFRDAQAGIGSCAAGLRDSENAYRQVLGGDTGHEKTAESVFTYGGSNCTVAGNQALTDFASYQVTESLSSLNLDAADNDLITWSFEATAVQQDMLAVVRATGAARASAQTTLASGLAKLDAERAAIDAIWTAAKRATGATSAFPSLPA</sequence>
<dbReference type="RefSeq" id="WP_145850920.1">
    <property type="nucleotide sequence ID" value="NZ_RPFW01000001.1"/>
</dbReference>
<evidence type="ECO:0000256" key="1">
    <source>
        <dbReference type="SAM" id="Phobius"/>
    </source>
</evidence>